<dbReference type="PANTHER" id="PTHR42734:SF5">
    <property type="entry name" value="IRON TRANSPORT SYSTEM ATP-BINDING PROTEIN HI_0361-RELATED"/>
    <property type="match status" value="1"/>
</dbReference>
<name>A0A139P9T0_STROR</name>
<proteinExistence type="inferred from homology"/>
<dbReference type="PANTHER" id="PTHR42734">
    <property type="entry name" value="METAL TRANSPORT SYSTEM ATP-BINDING PROTEIN TM_0124-RELATED"/>
    <property type="match status" value="1"/>
</dbReference>
<dbReference type="InterPro" id="IPR027417">
    <property type="entry name" value="P-loop_NTPase"/>
</dbReference>
<dbReference type="PATRIC" id="fig|1303.79.peg.1986"/>
<keyword evidence="2" id="KW-0813">Transport</keyword>
<dbReference type="Gene3D" id="3.40.50.300">
    <property type="entry name" value="P-loop containing nucleotide triphosphate hydrolases"/>
    <property type="match status" value="1"/>
</dbReference>
<organism evidence="3 4">
    <name type="scientific">Streptococcus oralis</name>
    <dbReference type="NCBI Taxonomy" id="1303"/>
    <lineage>
        <taxon>Bacteria</taxon>
        <taxon>Bacillati</taxon>
        <taxon>Bacillota</taxon>
        <taxon>Bacilli</taxon>
        <taxon>Lactobacillales</taxon>
        <taxon>Streptococcaceae</taxon>
        <taxon>Streptococcus</taxon>
    </lineage>
</organism>
<dbReference type="EMBL" id="LQOB01000294">
    <property type="protein sequence ID" value="KXT84913.1"/>
    <property type="molecule type" value="Genomic_DNA"/>
</dbReference>
<sequence length="93" mass="10535">MVQEAELIFLDEPFVGIDSVSEEIIMNTLRSLKEAGKTILIVHHDLSKVAHYFDQVVLLNQELIAIGATKETFTEENLHKTYGDRIFFKGGDL</sequence>
<reference evidence="3 4" key="1">
    <citation type="submission" date="2016-01" db="EMBL/GenBank/DDBJ databases">
        <title>Highly variable Streptococcus oralis are common among viridans streptococci isolated from primates.</title>
        <authorList>
            <person name="Denapaite D."/>
            <person name="Rieger M."/>
            <person name="Koendgen S."/>
            <person name="Brueckner R."/>
            <person name="Ochigava I."/>
            <person name="Kappeler P."/>
            <person name="Maetz-Rensing K."/>
            <person name="Leendertz F."/>
            <person name="Hakenbeck R."/>
        </authorList>
    </citation>
    <scope>NUCLEOTIDE SEQUENCE [LARGE SCALE GENOMIC DNA]</scope>
    <source>
        <strain evidence="3 4">DD16</strain>
    </source>
</reference>
<dbReference type="InterPro" id="IPR050153">
    <property type="entry name" value="Metal_Ion_Import_ABC"/>
</dbReference>
<protein>
    <submittedName>
        <fullName evidence="3">Manganese ABC transporter, ATP-binding protein SitB</fullName>
    </submittedName>
</protein>
<keyword evidence="3" id="KW-0067">ATP-binding</keyword>
<accession>A0A139P9T0</accession>
<evidence type="ECO:0000313" key="3">
    <source>
        <dbReference type="EMBL" id="KXT84913.1"/>
    </source>
</evidence>
<gene>
    <name evidence="3" type="ORF">SORDD16_01681</name>
</gene>
<dbReference type="SUPFAM" id="SSF52540">
    <property type="entry name" value="P-loop containing nucleoside triphosphate hydrolases"/>
    <property type="match status" value="1"/>
</dbReference>
<evidence type="ECO:0000256" key="2">
    <source>
        <dbReference type="ARBA" id="ARBA00022448"/>
    </source>
</evidence>
<evidence type="ECO:0000313" key="4">
    <source>
        <dbReference type="Proteomes" id="UP000072653"/>
    </source>
</evidence>
<comment type="similarity">
    <text evidence="1">Belongs to the ABC transporter superfamily.</text>
</comment>
<dbReference type="Proteomes" id="UP000072653">
    <property type="component" value="Unassembled WGS sequence"/>
</dbReference>
<comment type="caution">
    <text evidence="3">The sequence shown here is derived from an EMBL/GenBank/DDBJ whole genome shotgun (WGS) entry which is preliminary data.</text>
</comment>
<evidence type="ECO:0000256" key="1">
    <source>
        <dbReference type="ARBA" id="ARBA00005417"/>
    </source>
</evidence>
<keyword evidence="3" id="KW-0547">Nucleotide-binding</keyword>
<dbReference type="GO" id="GO:0005524">
    <property type="term" value="F:ATP binding"/>
    <property type="evidence" value="ECO:0007669"/>
    <property type="project" value="UniProtKB-KW"/>
</dbReference>
<dbReference type="AlphaFoldDB" id="A0A139P9T0"/>